<gene>
    <name evidence="1" type="ORF">CYJ25_04075</name>
</gene>
<reference evidence="1 2" key="1">
    <citation type="submission" date="2017-12" db="EMBL/GenBank/DDBJ databases">
        <title>Phylogenetic diversity of female urinary microbiome.</title>
        <authorList>
            <person name="Thomas-White K."/>
            <person name="Wolfe A.J."/>
        </authorList>
    </citation>
    <scope>NUCLEOTIDE SEQUENCE [LARGE SCALE GENOMIC DNA]</scope>
    <source>
        <strain evidence="1 2">UMB0250</strain>
    </source>
</reference>
<dbReference type="EMBL" id="PKKJ01000003">
    <property type="protein sequence ID" value="PKY66412.1"/>
    <property type="molecule type" value="Genomic_DNA"/>
</dbReference>
<accession>A0A2I1I5I7</accession>
<protein>
    <submittedName>
        <fullName evidence="1">Uncharacterized protein</fullName>
    </submittedName>
</protein>
<comment type="caution">
    <text evidence="1">The sequence shown here is derived from an EMBL/GenBank/DDBJ whole genome shotgun (WGS) entry which is preliminary data.</text>
</comment>
<proteinExistence type="predicted"/>
<dbReference type="Proteomes" id="UP000234545">
    <property type="component" value="Unassembled WGS sequence"/>
</dbReference>
<name>A0A2I1I5I7_9ACTO</name>
<dbReference type="AlphaFoldDB" id="A0A2I1I5I7"/>
<sequence>MMTASDQGIDLTIMQATKHHLVTVICSNLDRMIPNPQHRDAGLQLHRTPLRENSMAMSMPAFNPAQRLSTGRACSREKVIHKHRRGGGDELHR</sequence>
<organism evidence="1 2">
    <name type="scientific">Schaalia turicensis</name>
    <dbReference type="NCBI Taxonomy" id="131111"/>
    <lineage>
        <taxon>Bacteria</taxon>
        <taxon>Bacillati</taxon>
        <taxon>Actinomycetota</taxon>
        <taxon>Actinomycetes</taxon>
        <taxon>Actinomycetales</taxon>
        <taxon>Actinomycetaceae</taxon>
        <taxon>Schaalia</taxon>
    </lineage>
</organism>
<evidence type="ECO:0000313" key="1">
    <source>
        <dbReference type="EMBL" id="PKY66412.1"/>
    </source>
</evidence>
<evidence type="ECO:0000313" key="2">
    <source>
        <dbReference type="Proteomes" id="UP000234545"/>
    </source>
</evidence>